<evidence type="ECO:0000256" key="2">
    <source>
        <dbReference type="ARBA" id="ARBA00022473"/>
    </source>
</evidence>
<keyword evidence="6" id="KW-0371">Homeobox</keyword>
<reference evidence="6" key="1">
    <citation type="submission" date="2019-10" db="EMBL/GenBank/DDBJ databases">
        <authorList>
            <person name="Soares A.E.R."/>
            <person name="Aleixo A."/>
            <person name="Schneider P."/>
            <person name="Miyaki C.Y."/>
            <person name="Schneider M.P."/>
            <person name="Mello C."/>
            <person name="Vasconcelos A.T.R."/>
        </authorList>
    </citation>
    <scope>NUCLEOTIDE SEQUENCE</scope>
    <source>
        <tissue evidence="6">Muscle</tissue>
    </source>
</reference>
<evidence type="ECO:0000256" key="4">
    <source>
        <dbReference type="ARBA" id="ARBA00023163"/>
    </source>
</evidence>
<evidence type="ECO:0000256" key="5">
    <source>
        <dbReference type="SAM" id="MobiDB-lite"/>
    </source>
</evidence>
<comment type="subcellular location">
    <subcellularLocation>
        <location evidence="1">Nucleus</location>
    </subcellularLocation>
</comment>
<dbReference type="PANTHER" id="PTHR24328">
    <property type="entry name" value="HOMEOBOX PROTEIN MOX"/>
    <property type="match status" value="1"/>
</dbReference>
<gene>
    <name evidence="6" type="primary">MEOX1</name>
    <name evidence="6" type="ORF">WISP_45005</name>
</gene>
<keyword evidence="3" id="KW-0805">Transcription regulation</keyword>
<evidence type="ECO:0000313" key="6">
    <source>
        <dbReference type="EMBL" id="KAJ7421118.1"/>
    </source>
</evidence>
<dbReference type="PANTHER" id="PTHR24328:SF8">
    <property type="entry name" value="HOMEOBOX PROTEIN MOX-1"/>
    <property type="match status" value="1"/>
</dbReference>
<dbReference type="GO" id="GO:0003677">
    <property type="term" value="F:DNA binding"/>
    <property type="evidence" value="ECO:0007669"/>
    <property type="project" value="UniProtKB-KW"/>
</dbReference>
<dbReference type="InterPro" id="IPR042634">
    <property type="entry name" value="MOX-1/MOX-2"/>
</dbReference>
<organism evidence="6 7">
    <name type="scientific">Willisornis vidua</name>
    <name type="common">Xingu scale-backed antbird</name>
    <dbReference type="NCBI Taxonomy" id="1566151"/>
    <lineage>
        <taxon>Eukaryota</taxon>
        <taxon>Metazoa</taxon>
        <taxon>Chordata</taxon>
        <taxon>Craniata</taxon>
        <taxon>Vertebrata</taxon>
        <taxon>Euteleostomi</taxon>
        <taxon>Archelosauria</taxon>
        <taxon>Archosauria</taxon>
        <taxon>Dinosauria</taxon>
        <taxon>Saurischia</taxon>
        <taxon>Theropoda</taxon>
        <taxon>Coelurosauria</taxon>
        <taxon>Aves</taxon>
        <taxon>Neognathae</taxon>
        <taxon>Neoaves</taxon>
        <taxon>Telluraves</taxon>
        <taxon>Australaves</taxon>
        <taxon>Passeriformes</taxon>
        <taxon>Thamnophilidae</taxon>
        <taxon>Willisornis</taxon>
    </lineage>
</organism>
<proteinExistence type="predicted"/>
<keyword evidence="7" id="KW-1185">Reference proteome</keyword>
<keyword evidence="4" id="KW-0804">Transcription</keyword>
<dbReference type="Proteomes" id="UP001145742">
    <property type="component" value="Unassembled WGS sequence"/>
</dbReference>
<feature type="region of interest" description="Disordered" evidence="5">
    <location>
        <begin position="95"/>
        <end position="147"/>
    </location>
</feature>
<protein>
    <submittedName>
        <fullName evidence="6">Homeobox protein MOX-1</fullName>
    </submittedName>
</protein>
<evidence type="ECO:0000313" key="7">
    <source>
        <dbReference type="Proteomes" id="UP001145742"/>
    </source>
</evidence>
<evidence type="ECO:0000256" key="1">
    <source>
        <dbReference type="ARBA" id="ARBA00004123"/>
    </source>
</evidence>
<keyword evidence="2" id="KW-0217">Developmental protein</keyword>
<comment type="caution">
    <text evidence="6">The sequence shown here is derived from an EMBL/GenBank/DDBJ whole genome shotgun (WGS) entry which is preliminary data.</text>
</comment>
<dbReference type="EMBL" id="WHWB01033251">
    <property type="protein sequence ID" value="KAJ7421118.1"/>
    <property type="molecule type" value="Genomic_DNA"/>
</dbReference>
<evidence type="ECO:0000256" key="3">
    <source>
        <dbReference type="ARBA" id="ARBA00023015"/>
    </source>
</evidence>
<accession>A0ABQ9DLJ8</accession>
<keyword evidence="6" id="KW-0238">DNA-binding</keyword>
<name>A0ABQ9DLJ8_9PASS</name>
<feature type="compositionally biased region" description="Low complexity" evidence="5">
    <location>
        <begin position="113"/>
        <end position="122"/>
    </location>
</feature>
<sequence length="206" mass="22974">MDPTSSSCMRSPQPPPALWGCTRNTHMDVTTAPGLNHCPAAPFSFHQRPDLAAYSDFSASCLLTAPYSFPPEERALVESHHSFQHPDWHLATTETRRQLHPEQALASEESKGSSPDLVSVEVSVDEGEDVPVNTTNDTEKKPSKRKKESSGFLYDIYQFAWQSSMNPTPSGAPFRKCLILQMDNKLLHVTEHRVPSGKTYLAKHQN</sequence>